<name>V7PDN8_PLAYE</name>
<evidence type="ECO:0000313" key="3">
    <source>
        <dbReference type="Proteomes" id="UP000018538"/>
    </source>
</evidence>
<reference evidence="2 3" key="1">
    <citation type="submission" date="2013-11" db="EMBL/GenBank/DDBJ databases">
        <title>The Genome Sequence of Plasmodium yoelii 17X.</title>
        <authorList>
            <consortium name="The Broad Institute Genomics Platform"/>
            <consortium name="The Broad Institute Genome Sequencing Center for Infectious Disease"/>
            <person name="Neafsey D."/>
            <person name="Adams J."/>
            <person name="Walker B."/>
            <person name="Young S.K."/>
            <person name="Zeng Q."/>
            <person name="Gargeya S."/>
            <person name="Fitzgerald M."/>
            <person name="Haas B."/>
            <person name="Abouelleil A."/>
            <person name="Alvarado L."/>
            <person name="Chapman S.B."/>
            <person name="Gainer-Dewar J."/>
            <person name="Goldberg J."/>
            <person name="Griggs A."/>
            <person name="Gujja S."/>
            <person name="Hansen M."/>
            <person name="Howarth C."/>
            <person name="Imamovic A."/>
            <person name="Ireland A."/>
            <person name="Larimer J."/>
            <person name="McCowan C."/>
            <person name="Murphy C."/>
            <person name="Pearson M."/>
            <person name="Poon T.W."/>
            <person name="Priest M."/>
            <person name="Roberts A."/>
            <person name="Saif S."/>
            <person name="Shea T."/>
            <person name="Sykes S."/>
            <person name="Wortman J."/>
            <person name="Nusbaum C."/>
            <person name="Birren B."/>
        </authorList>
    </citation>
    <scope>NUCLEOTIDE SEQUENCE [LARGE SCALE GENOMIC DNA]</scope>
    <source>
        <strain evidence="2 3">17X</strain>
    </source>
</reference>
<sequence length="1077" mass="124772">QNKLEVERKDDQNKLEVEKKDEPKYLPNCKDNTIDVNNNLKIKENSCFYNNYVFCNNKQETENSDMGKDDDSEENKNNIKEYINILENVKNNLKEEDKNPLEKFNERKSNNNFEIYEYVKNNENYKKNNKIFEILVNPQNNINNKNENTNKNKIITSKYSLKNNNQNVISNSKKSISNVSNNLFGYKQYFKHDANTNKLCEKKKNNKCFIPFSQIPSPFNDQKSMILQKNNIETDAPNQSKFMCNSCHTNSNIKNVEHLNNYEKKKDEIIYNKSLASSKELNTQKSIISNPSINSKKYNDKFIFFEKNINLLEKETNINNKIDNTDSTNNIDVESDQNYSCYKTLCVYNKFLNKHNEYDSVNTLEEAKKIEKNILEKQKSEHFCLNHGMRIVTKDSEKDILNNKINENLGQSMIDANVNSIKKINSTKLSSANSINVADAQSGVSCFNIGCSYNSVDKSNNEFKIKKEIAEPMENYRINVDAKIESDNAGCYFNLCKNKEVNSQEYFTGSIDSKNLNTGNVEKRRTTSILDNNDKIFEFESRSISNNRKQTHFQDSNDEDMNLLKRKETYNNVETVVERKKTYNLDFTDNKNENNLKEKINQEYGYINKSSYSNNYEMIGMKKSIMNTKRATTYSYPKLDANSINEKMDVNNKLKNEGINNKLKNEGISSNTFDNYVFIKNKIAIPKLKLDQLKHKNNHHFDILSSEIKNPAHFSVLQCNKVHLFPFIPLNDKNVIFSNNKQPDLLKIESNYLSTLNINKINSNNKFNNNEISEIIVKNNNILSFAPKNVNKISTRSRSHTFNLNYKKNNITNKRLSNNIITNLNNEKYDNISNPVCSESFVSNVFPIFRKNRSKSNSKHYNKLKLHEYQSKIIFPDLKNNKNVFPNCPDENANSDSVNLKVNDSVNLKVNDSVNLKVNDSVNLKVNDSVNLKVNGSVNCLNPCICQSVTKTELTNENQLDPVHNKNSNDNLNKDIEYIKIESQNVINNSQCNNQNKSFEEINNNTSRKKSYKDIILNFFGIKKKYNEKKDDTSNHFQNKIKENNGNMNVPKMCNTKSLGIENTFHGYSKNGQNGQN</sequence>
<protein>
    <submittedName>
        <fullName evidence="2">Uncharacterized protein</fullName>
    </submittedName>
</protein>
<accession>V7PDN8</accession>
<organism evidence="2 3">
    <name type="scientific">Plasmodium yoelii 17X</name>
    <dbReference type="NCBI Taxonomy" id="1323249"/>
    <lineage>
        <taxon>Eukaryota</taxon>
        <taxon>Sar</taxon>
        <taxon>Alveolata</taxon>
        <taxon>Apicomplexa</taxon>
        <taxon>Aconoidasida</taxon>
        <taxon>Haemosporida</taxon>
        <taxon>Plasmodiidae</taxon>
        <taxon>Plasmodium</taxon>
        <taxon>Plasmodium (Vinckeia)</taxon>
    </lineage>
</organism>
<dbReference type="OrthoDB" id="5104187at2759"/>
<feature type="non-terminal residue" evidence="2">
    <location>
        <position position="1077"/>
    </location>
</feature>
<evidence type="ECO:0000313" key="2">
    <source>
        <dbReference type="EMBL" id="ETB56882.1"/>
    </source>
</evidence>
<keyword evidence="3" id="KW-1185">Reference proteome</keyword>
<dbReference type="EMBL" id="KI635811">
    <property type="protein sequence ID" value="ETB56882.1"/>
    <property type="molecule type" value="Genomic_DNA"/>
</dbReference>
<gene>
    <name evidence="2" type="ORF">YYC_05248</name>
</gene>
<proteinExistence type="predicted"/>
<keyword evidence="1" id="KW-0175">Coiled coil</keyword>
<evidence type="ECO:0000256" key="1">
    <source>
        <dbReference type="SAM" id="Coils"/>
    </source>
</evidence>
<dbReference type="AlphaFoldDB" id="V7PDN8"/>
<feature type="coiled-coil region" evidence="1">
    <location>
        <begin position="72"/>
        <end position="99"/>
    </location>
</feature>
<dbReference type="Proteomes" id="UP000018538">
    <property type="component" value="Unassembled WGS sequence"/>
</dbReference>
<feature type="non-terminal residue" evidence="2">
    <location>
        <position position="1"/>
    </location>
</feature>